<evidence type="ECO:0000313" key="14">
    <source>
        <dbReference type="RefSeq" id="XP_033800596.1"/>
    </source>
</evidence>
<dbReference type="Gene3D" id="3.40.50.12780">
    <property type="entry name" value="N-terminal domain of ligase-like"/>
    <property type="match status" value="1"/>
</dbReference>
<dbReference type="RefSeq" id="XP_033800596.1">
    <property type="nucleotide sequence ID" value="XM_033944705.1"/>
</dbReference>
<organism evidence="12 13">
    <name type="scientific">Geotrypetes seraphini</name>
    <name type="common">Gaboon caecilian</name>
    <name type="synonym">Caecilia seraphini</name>
    <dbReference type="NCBI Taxonomy" id="260995"/>
    <lineage>
        <taxon>Eukaryota</taxon>
        <taxon>Metazoa</taxon>
        <taxon>Chordata</taxon>
        <taxon>Craniata</taxon>
        <taxon>Vertebrata</taxon>
        <taxon>Euteleostomi</taxon>
        <taxon>Amphibia</taxon>
        <taxon>Gymnophiona</taxon>
        <taxon>Geotrypetes</taxon>
    </lineage>
</organism>
<evidence type="ECO:0000256" key="1">
    <source>
        <dbReference type="ARBA" id="ARBA00006432"/>
    </source>
</evidence>
<dbReference type="InterPro" id="IPR045851">
    <property type="entry name" value="AMP-bd_C_sf"/>
</dbReference>
<dbReference type="Proteomes" id="UP000515159">
    <property type="component" value="Chromosome 1"/>
</dbReference>
<dbReference type="Pfam" id="PF00501">
    <property type="entry name" value="AMP-binding"/>
    <property type="match status" value="1"/>
</dbReference>
<feature type="domain" description="Carrier" evidence="11">
    <location>
        <begin position="561"/>
        <end position="638"/>
    </location>
</feature>
<evidence type="ECO:0000256" key="10">
    <source>
        <dbReference type="ARBA" id="ARBA00078906"/>
    </source>
</evidence>
<dbReference type="InterPro" id="IPR042099">
    <property type="entry name" value="ANL_N_sf"/>
</dbReference>
<dbReference type="InterPro" id="IPR002372">
    <property type="entry name" value="PQQ_rpt_dom"/>
</dbReference>
<dbReference type="PANTHER" id="PTHR44394">
    <property type="entry name" value="BETA-ALANINE-ACTIVATING ENZYME"/>
    <property type="match status" value="1"/>
</dbReference>
<dbReference type="InterPro" id="IPR011047">
    <property type="entry name" value="Quinoprotein_ADH-like_sf"/>
</dbReference>
<protein>
    <recommendedName>
        <fullName evidence="9">Beta-alanine-activating enzyme</fullName>
    </recommendedName>
    <alternativeName>
        <fullName evidence="10">Acyl-CoA synthetase family member 4</fullName>
    </alternativeName>
</protein>
<evidence type="ECO:0000256" key="6">
    <source>
        <dbReference type="ARBA" id="ARBA00022832"/>
    </source>
</evidence>
<evidence type="ECO:0000256" key="4">
    <source>
        <dbReference type="ARBA" id="ARBA00022598"/>
    </source>
</evidence>
<evidence type="ECO:0000313" key="16">
    <source>
        <dbReference type="RefSeq" id="XP_033800612.1"/>
    </source>
</evidence>
<evidence type="ECO:0000256" key="5">
    <source>
        <dbReference type="ARBA" id="ARBA00022741"/>
    </source>
</evidence>
<evidence type="ECO:0000313" key="12">
    <source>
        <dbReference type="Proteomes" id="UP000515159"/>
    </source>
</evidence>
<dbReference type="GO" id="GO:0016874">
    <property type="term" value="F:ligase activity"/>
    <property type="evidence" value="ECO:0007669"/>
    <property type="project" value="UniProtKB-KW"/>
</dbReference>
<keyword evidence="7" id="KW-0067">ATP-binding</keyword>
<dbReference type="Pfam" id="PF13570">
    <property type="entry name" value="Beta-prop_ACSF4"/>
    <property type="match status" value="1"/>
</dbReference>
<dbReference type="PANTHER" id="PTHR44394:SF1">
    <property type="entry name" value="BETA-ALANINE-ACTIVATING ENZYME"/>
    <property type="match status" value="1"/>
</dbReference>
<dbReference type="GO" id="GO:0006631">
    <property type="term" value="P:fatty acid metabolic process"/>
    <property type="evidence" value="ECO:0007669"/>
    <property type="project" value="UniProtKB-KW"/>
</dbReference>
<evidence type="ECO:0000256" key="9">
    <source>
        <dbReference type="ARBA" id="ARBA00068526"/>
    </source>
</evidence>
<evidence type="ECO:0000259" key="11">
    <source>
        <dbReference type="PROSITE" id="PS50075"/>
    </source>
</evidence>
<dbReference type="InterPro" id="IPR000873">
    <property type="entry name" value="AMP-dep_synth/lig_dom"/>
</dbReference>
<dbReference type="GO" id="GO:0005524">
    <property type="term" value="F:ATP binding"/>
    <property type="evidence" value="ECO:0007669"/>
    <property type="project" value="UniProtKB-KW"/>
</dbReference>
<dbReference type="InterPro" id="IPR052091">
    <property type="entry name" value="Beta-ala_Activ/Resist"/>
</dbReference>
<dbReference type="SMART" id="SM00564">
    <property type="entry name" value="PQQ"/>
    <property type="match status" value="7"/>
</dbReference>
<dbReference type="PROSITE" id="PS50075">
    <property type="entry name" value="CARRIER"/>
    <property type="match status" value="1"/>
</dbReference>
<dbReference type="Gene3D" id="2.130.10.10">
    <property type="entry name" value="YVTN repeat-like/Quinoprotein amine dehydrogenase"/>
    <property type="match status" value="2"/>
</dbReference>
<evidence type="ECO:0000256" key="8">
    <source>
        <dbReference type="ARBA" id="ARBA00023098"/>
    </source>
</evidence>
<name>A0A6P8QQC4_GEOSA</name>
<keyword evidence="3" id="KW-0597">Phosphoprotein</keyword>
<dbReference type="SUPFAM" id="SSF56801">
    <property type="entry name" value="Acetyl-CoA synthetase-like"/>
    <property type="match status" value="1"/>
</dbReference>
<dbReference type="InterPro" id="IPR018391">
    <property type="entry name" value="PQQ_b-propeller_rpt"/>
</dbReference>
<dbReference type="InterPro" id="IPR015943">
    <property type="entry name" value="WD40/YVTN_repeat-like_dom_sf"/>
</dbReference>
<dbReference type="FunFam" id="3.40.50.12780:FF:000027">
    <property type="entry name" value="AASDH isoform 4"/>
    <property type="match status" value="1"/>
</dbReference>
<dbReference type="PROSITE" id="PS00455">
    <property type="entry name" value="AMP_BINDING"/>
    <property type="match status" value="1"/>
</dbReference>
<dbReference type="InterPro" id="IPR020845">
    <property type="entry name" value="AMP-binding_CS"/>
</dbReference>
<dbReference type="InterPro" id="IPR048005">
    <property type="entry name" value="AASDH_AMP"/>
</dbReference>
<keyword evidence="12" id="KW-1185">Reference proteome</keyword>
<dbReference type="Gene3D" id="3.30.300.30">
    <property type="match status" value="1"/>
</dbReference>
<evidence type="ECO:0000256" key="3">
    <source>
        <dbReference type="ARBA" id="ARBA00022553"/>
    </source>
</evidence>
<dbReference type="SUPFAM" id="SSF50998">
    <property type="entry name" value="Quinoprotein alcohol dehydrogenase-like"/>
    <property type="match status" value="1"/>
</dbReference>
<dbReference type="KEGG" id="gsh:117360629"/>
<evidence type="ECO:0000313" key="15">
    <source>
        <dbReference type="RefSeq" id="XP_033800603.1"/>
    </source>
</evidence>
<dbReference type="CDD" id="cd17654">
    <property type="entry name" value="A_NRPS_acs4"/>
    <property type="match status" value="1"/>
</dbReference>
<dbReference type="GO" id="GO:0043041">
    <property type="term" value="P:amino acid activation for nonribosomal peptide biosynthetic process"/>
    <property type="evidence" value="ECO:0007669"/>
    <property type="project" value="TreeGrafter"/>
</dbReference>
<dbReference type="OrthoDB" id="408177at2759"/>
<dbReference type="Gene3D" id="2.40.10.480">
    <property type="match status" value="1"/>
</dbReference>
<reference evidence="13 14" key="1">
    <citation type="submission" date="2025-04" db="UniProtKB">
        <authorList>
            <consortium name="RefSeq"/>
        </authorList>
    </citation>
    <scope>IDENTIFICATION</scope>
</reference>
<dbReference type="RefSeq" id="XP_033800587.1">
    <property type="nucleotide sequence ID" value="XM_033944696.1"/>
</dbReference>
<evidence type="ECO:0000256" key="2">
    <source>
        <dbReference type="ARBA" id="ARBA00022450"/>
    </source>
</evidence>
<keyword evidence="4" id="KW-0436">Ligase</keyword>
<dbReference type="AlphaFoldDB" id="A0A6P8QQC4"/>
<keyword evidence="6" id="KW-0276">Fatty acid metabolism</keyword>
<dbReference type="InterPro" id="IPR009081">
    <property type="entry name" value="PP-bd_ACP"/>
</dbReference>
<evidence type="ECO:0000313" key="13">
    <source>
        <dbReference type="RefSeq" id="XP_033800587.1"/>
    </source>
</evidence>
<dbReference type="RefSeq" id="XP_033800603.1">
    <property type="nucleotide sequence ID" value="XM_033944712.1"/>
</dbReference>
<gene>
    <name evidence="13 14 15 16" type="primary">AASDH</name>
</gene>
<dbReference type="CTD" id="132949"/>
<accession>A0A6P8QQC4</accession>
<dbReference type="GeneID" id="117360629"/>
<keyword evidence="8" id="KW-0443">Lipid metabolism</keyword>
<evidence type="ECO:0000256" key="7">
    <source>
        <dbReference type="ARBA" id="ARBA00022840"/>
    </source>
</evidence>
<comment type="similarity">
    <text evidence="1">Belongs to the ATP-dependent AMP-binding enzyme family.</text>
</comment>
<dbReference type="RefSeq" id="XP_033800612.1">
    <property type="nucleotide sequence ID" value="XM_033944721.1"/>
</dbReference>
<sequence>MADSVQMTLHELVLQATNLYADRRAVCFDDSSNKPPISYTYKEVVGFAKELMHFLQKHCDSPGRCEIGLYCHPGINLASWILGILQVPAAYCPIDPEAPPHLSSYLMRKYNLKYVLVDHNKAEKFIFSHSDWSQHVSSEIHHLGLTLFKMQCNGTAASVLLDDTQSRHRNTSISGDQKEDKANILEHDEGSYMDIRKTQLAYVLHTSGTTGIPKIVRVPHICIVPNILHLRSVFSVTQDDLLFLASPLTFDPSIIELFIALTSGACLLIVPHVIRMMPEKLCDAIFHRHKITVLQATPTFLRRFGTPSIRSMILSSSSSLRVLALGGEAFPAMNILRSWREAGNQTQIFNLYGITEVSSWATCYQIPEEAFDDRFEECSVPLGSPLFGTQVEVRDTNSLALQEGEGQVFVGGKQRICFLDDEIIVPLGTLRDTGDFAVVKGTNIFFLGRKDNQIKRHGKRVNIGVVQQATESLSQVETCAVTWYQQEKLVLFVVPRGDLEEKEIFKELQKCLPSPAIPDELLLIEALPFTLHGKIDVSKLNKIYSLQLQKKRHSCLVAGEEELWDRLQVIWKFLLGLPEDSSGAPENSTFLSSGGDSLLSLRLQEEVENLVGRAVPGLLEVILSKSIADIHSHVSKAVFQHGDLKGIRHNQKRKLSLMDKEDNDGQYVTLQGPENHSIVENGLKAFVALSRGNQVFMNTPKLIESHKRTFRYQLPCFCRVSYTTEKAVRSATEHGMKSSNFATETGPCNNTPAKQNSLSVPQLTLCLRWKSDTGKCVDASPLAVLSAEGESSATVYIGSHSHRMQALDLHSGSVKWERILGDRIESSACVSKCGNFIIVGCYDGLVYILKSSTGETFWTFTTEDAVKSSATLDSSTGLVFIGSHDQHTYALNINMKTCVWKLHCGGGSVFSSPCVNIQPHLLYIATLAGLLLAVNPNTGCSVWKYSCGKPLFSSPQCNQEYVCVGCVDKNLYCFNHSGQKIWHFSTNGPVFSSPCLTEHAVLFGSHDTIIYCCGMDGNLLWKFETSAKVYATPCIFCFHGMGSSACMAAASTDGKLWILDAQNGLLRSVYELPGEVFSSPVVCGTRLIVGCRNDYIYCLDLCTTEMQLITKVM</sequence>
<proteinExistence type="inferred from homology"/>
<keyword evidence="2" id="KW-0596">Phosphopantetheine</keyword>
<keyword evidence="5" id="KW-0547">Nucleotide-binding</keyword>